<keyword evidence="2" id="KW-1185">Reference proteome</keyword>
<organism evidence="1 2">
    <name type="scientific">Sulfurovum riftiae</name>
    <dbReference type="NCBI Taxonomy" id="1630136"/>
    <lineage>
        <taxon>Bacteria</taxon>
        <taxon>Pseudomonadati</taxon>
        <taxon>Campylobacterota</taxon>
        <taxon>Epsilonproteobacteria</taxon>
        <taxon>Campylobacterales</taxon>
        <taxon>Sulfurovaceae</taxon>
        <taxon>Sulfurovum</taxon>
    </lineage>
</organism>
<proteinExistence type="predicted"/>
<dbReference type="OrthoDB" id="5372867at2"/>
<dbReference type="EMBL" id="LNKT01000002">
    <property type="protein sequence ID" value="KYJ87242.1"/>
    <property type="molecule type" value="Genomic_DNA"/>
</dbReference>
<gene>
    <name evidence="1" type="ORF">AS592_02565</name>
</gene>
<reference evidence="1 2" key="1">
    <citation type="submission" date="2015-11" db="EMBL/GenBank/DDBJ databases">
        <title>Draft genome of Sulfurovum riftiae 1812E, a member of the Epsilonproteobacteria isolated from the tube of the deep-sea hydrothermal vent tubewom Riftia pachyptila.</title>
        <authorList>
            <person name="Vetriani C."/>
            <person name="Giovannelli D."/>
        </authorList>
    </citation>
    <scope>NUCLEOTIDE SEQUENCE [LARGE SCALE GENOMIC DNA]</scope>
    <source>
        <strain evidence="1 2">1812E</strain>
    </source>
</reference>
<dbReference type="AlphaFoldDB" id="A0A151CI76"/>
<dbReference type="Proteomes" id="UP000075359">
    <property type="component" value="Unassembled WGS sequence"/>
</dbReference>
<accession>A0A151CI76</accession>
<evidence type="ECO:0000313" key="2">
    <source>
        <dbReference type="Proteomes" id="UP000075359"/>
    </source>
</evidence>
<evidence type="ECO:0000313" key="1">
    <source>
        <dbReference type="EMBL" id="KYJ87242.1"/>
    </source>
</evidence>
<dbReference type="STRING" id="1630136.AS592_02565"/>
<name>A0A151CI76_9BACT</name>
<protein>
    <submittedName>
        <fullName evidence="1">Uncharacterized protein</fullName>
    </submittedName>
</protein>
<sequence>MMKYVLMVIVAFVLWLTAPLWMVNHSTGPVETEIDQYIEKQKKEVSKLSKKEQEALRKYVEKFGEKPKIRYSTGTPILVQNYWKKHFKHPEAIVELRCTPLERTDKGWMTVCDYRAKEDSAGLSIYQDVYYINKGIVSK</sequence>
<dbReference type="RefSeq" id="WP_067328949.1">
    <property type="nucleotide sequence ID" value="NZ_LNKT01000002.1"/>
</dbReference>
<comment type="caution">
    <text evidence="1">The sequence shown here is derived from an EMBL/GenBank/DDBJ whole genome shotgun (WGS) entry which is preliminary data.</text>
</comment>